<dbReference type="GO" id="GO:0005634">
    <property type="term" value="C:nucleus"/>
    <property type="evidence" value="ECO:0000318"/>
    <property type="project" value="GO_Central"/>
</dbReference>
<dbReference type="VEuPathDB" id="FungiDB:SJAG_01469"/>
<dbReference type="RefSeq" id="XP_002172720.1">
    <property type="nucleotide sequence ID" value="XM_002172684.2"/>
</dbReference>
<dbReference type="GO" id="GO:0003729">
    <property type="term" value="F:mRNA binding"/>
    <property type="evidence" value="ECO:0000318"/>
    <property type="project" value="GO_Central"/>
</dbReference>
<dbReference type="PANTHER" id="PTHR48025:SF1">
    <property type="entry name" value="RRM DOMAIN-CONTAINING PROTEIN"/>
    <property type="match status" value="1"/>
</dbReference>
<dbReference type="PANTHER" id="PTHR48025">
    <property type="entry name" value="OS02G0815200 PROTEIN"/>
    <property type="match status" value="1"/>
</dbReference>
<dbReference type="CDD" id="cd21622">
    <property type="entry name" value="RRM3_Crp79_Mug28"/>
    <property type="match status" value="1"/>
</dbReference>
<dbReference type="eggNOG" id="KOG0118">
    <property type="taxonomic scope" value="Eukaryota"/>
</dbReference>
<dbReference type="InterPro" id="IPR050502">
    <property type="entry name" value="Euk_RNA-bind_prot"/>
</dbReference>
<dbReference type="Gene3D" id="3.30.70.330">
    <property type="match status" value="2"/>
</dbReference>
<keyword evidence="6" id="KW-1185">Reference proteome</keyword>
<proteinExistence type="predicted"/>
<dbReference type="Pfam" id="PF00076">
    <property type="entry name" value="RRM_1"/>
    <property type="match status" value="2"/>
</dbReference>
<dbReference type="OrthoDB" id="439808at2759"/>
<feature type="domain" description="RRM" evidence="3">
    <location>
        <begin position="292"/>
        <end position="372"/>
    </location>
</feature>
<dbReference type="AlphaFoldDB" id="B6JY09"/>
<evidence type="ECO:0000313" key="4">
    <source>
        <dbReference type="EMBL" id="EEB06427.1"/>
    </source>
</evidence>
<organism evidence="4 6">
    <name type="scientific">Schizosaccharomyces japonicus (strain yFS275 / FY16936)</name>
    <name type="common">Fission yeast</name>
    <dbReference type="NCBI Taxonomy" id="402676"/>
    <lineage>
        <taxon>Eukaryota</taxon>
        <taxon>Fungi</taxon>
        <taxon>Dikarya</taxon>
        <taxon>Ascomycota</taxon>
        <taxon>Taphrinomycotina</taxon>
        <taxon>Schizosaccharomycetes</taxon>
        <taxon>Schizosaccharomycetales</taxon>
        <taxon>Schizosaccharomycetaceae</taxon>
        <taxon>Schizosaccharomyces</taxon>
    </lineage>
</organism>
<dbReference type="CDD" id="cd21621">
    <property type="entry name" value="RRM2_Crp79_Mug28"/>
    <property type="match status" value="1"/>
</dbReference>
<dbReference type="GeneID" id="7051426"/>
<dbReference type="InterPro" id="IPR012677">
    <property type="entry name" value="Nucleotide-bd_a/b_plait_sf"/>
</dbReference>
<dbReference type="InterPro" id="IPR035979">
    <property type="entry name" value="RBD_domain_sf"/>
</dbReference>
<gene>
    <name evidence="5" type="primary">mug28</name>
    <name evidence="4" type="ORF">SJAG_01469</name>
</gene>
<name>B6JY09_SCHJY</name>
<dbReference type="JaponicusDB" id="SJAG_01469">
    <property type="gene designation" value="mug28"/>
</dbReference>
<feature type="domain" description="RRM" evidence="3">
    <location>
        <begin position="21"/>
        <end position="104"/>
    </location>
</feature>
<reference evidence="4 6" key="1">
    <citation type="journal article" date="2011" name="Science">
        <title>Comparative functional genomics of the fission yeasts.</title>
        <authorList>
            <person name="Rhind N."/>
            <person name="Chen Z."/>
            <person name="Yassour M."/>
            <person name="Thompson D.A."/>
            <person name="Haas B.J."/>
            <person name="Habib N."/>
            <person name="Wapinski I."/>
            <person name="Roy S."/>
            <person name="Lin M.F."/>
            <person name="Heiman D.I."/>
            <person name="Young S.K."/>
            <person name="Furuya K."/>
            <person name="Guo Y."/>
            <person name="Pidoux A."/>
            <person name="Chen H.M."/>
            <person name="Robbertse B."/>
            <person name="Goldberg J.M."/>
            <person name="Aoki K."/>
            <person name="Bayne E.H."/>
            <person name="Berlin A.M."/>
            <person name="Desjardins C.A."/>
            <person name="Dobbs E."/>
            <person name="Dukaj L."/>
            <person name="Fan L."/>
            <person name="FitzGerald M.G."/>
            <person name="French C."/>
            <person name="Gujja S."/>
            <person name="Hansen K."/>
            <person name="Keifenheim D."/>
            <person name="Levin J.Z."/>
            <person name="Mosher R.A."/>
            <person name="Mueller C.A."/>
            <person name="Pfiffner J."/>
            <person name="Priest M."/>
            <person name="Russ C."/>
            <person name="Smialowska A."/>
            <person name="Swoboda P."/>
            <person name="Sykes S.M."/>
            <person name="Vaughn M."/>
            <person name="Vengrova S."/>
            <person name="Yoder R."/>
            <person name="Zeng Q."/>
            <person name="Allshire R."/>
            <person name="Baulcombe D."/>
            <person name="Birren B.W."/>
            <person name="Brown W."/>
            <person name="Ekwall K."/>
            <person name="Kellis M."/>
            <person name="Leatherwood J."/>
            <person name="Levin H."/>
            <person name="Margalit H."/>
            <person name="Martienssen R."/>
            <person name="Nieduszynski C.A."/>
            <person name="Spatafora J.W."/>
            <person name="Friedman N."/>
            <person name="Dalgaard J.Z."/>
            <person name="Baumann P."/>
            <person name="Niki H."/>
            <person name="Regev A."/>
            <person name="Nusbaum C."/>
        </authorList>
    </citation>
    <scope>NUCLEOTIDE SEQUENCE [LARGE SCALE GENOMIC DNA]</scope>
    <source>
        <strain evidence="6">yFS275 / FY16936</strain>
    </source>
</reference>
<evidence type="ECO:0000259" key="3">
    <source>
        <dbReference type="PROSITE" id="PS50102"/>
    </source>
</evidence>
<dbReference type="STRING" id="402676.B6JY09"/>
<sequence length="441" mass="50343">MSFVEEQLRMQPNNRQFFFKNELFVGNLSDSVTEDDLRKFFAPIGEIVVIQLHNNDTRNSNFKRKATKFAFVVFSNTMQVEQAIEALNDTILCGNKVIVRHRRRKRVFKNVTNLEKSKNAATSIMEGDDTDITNQFSSKDLVSSSKTKSARKKSQSGYCFLAIGILNFPTNVTPLQLYNDFKKHAKIVGTAINQAPPNSESTYAEVLIPTYYDCIQLLEYYKEYEYHDRKLDFFVKAPSYFSSRAQMSPDMRQVLAVSLALQKEQAYARAWSACGMNTSAAEQQNYEPEDPCNVFVKNLDDKLIYSKTLLEQLFEPFGHITSSCLPCIPDTDIPKGYGFVAFSKPEEAFSAITRMNGVVVGEKRIFVCFAESREQRSKRLEMGLRARVQENPYSVIPTQTLNRVCVLPMGTNENQVKVMKRENMQPNIKPLKVLGERSNVL</sequence>
<evidence type="ECO:0000313" key="6">
    <source>
        <dbReference type="Proteomes" id="UP000001744"/>
    </source>
</evidence>
<dbReference type="CDD" id="cd00590">
    <property type="entry name" value="RRM_SF"/>
    <property type="match status" value="1"/>
</dbReference>
<dbReference type="InterPro" id="IPR000504">
    <property type="entry name" value="RRM_dom"/>
</dbReference>
<dbReference type="HOGENOM" id="CLU_621354_0_0_1"/>
<dbReference type="SUPFAM" id="SSF54928">
    <property type="entry name" value="RNA-binding domain, RBD"/>
    <property type="match status" value="2"/>
</dbReference>
<dbReference type="SMART" id="SM00360">
    <property type="entry name" value="RRM"/>
    <property type="match status" value="3"/>
</dbReference>
<evidence type="ECO:0000256" key="1">
    <source>
        <dbReference type="ARBA" id="ARBA00022884"/>
    </source>
</evidence>
<dbReference type="Proteomes" id="UP000001744">
    <property type="component" value="Unassembled WGS sequence"/>
</dbReference>
<accession>B6JY09</accession>
<evidence type="ECO:0000256" key="2">
    <source>
        <dbReference type="PROSITE-ProRule" id="PRU00176"/>
    </source>
</evidence>
<protein>
    <submittedName>
        <fullName evidence="4">RNA-binding protein Mug28</fullName>
    </submittedName>
</protein>
<dbReference type="PROSITE" id="PS50102">
    <property type="entry name" value="RRM"/>
    <property type="match status" value="2"/>
</dbReference>
<keyword evidence="1 2" id="KW-0694">RNA-binding</keyword>
<dbReference type="EMBL" id="KE651168">
    <property type="protein sequence ID" value="EEB06427.1"/>
    <property type="molecule type" value="Genomic_DNA"/>
</dbReference>
<evidence type="ECO:0000313" key="5">
    <source>
        <dbReference type="JaponicusDB" id="SJAG_01469"/>
    </source>
</evidence>